<dbReference type="Gene3D" id="2.20.25.240">
    <property type="match status" value="1"/>
</dbReference>
<dbReference type="InterPro" id="IPR000210">
    <property type="entry name" value="BTB/POZ_dom"/>
</dbReference>
<reference evidence="8" key="1">
    <citation type="journal article" date="2004" name="Gene">
        <title>Evolution of the trans-splicing Drosophila locus mod(mdg4) in several species of Diptera and Lepidoptera.</title>
        <authorList>
            <person name="Krauss V."/>
            <person name="Dorn R."/>
        </authorList>
    </citation>
    <scope>NUCLEOTIDE SEQUENCE</scope>
</reference>
<dbReference type="SMART" id="SM00225">
    <property type="entry name" value="BTB"/>
    <property type="match status" value="1"/>
</dbReference>
<evidence type="ECO:0000256" key="5">
    <source>
        <dbReference type="ARBA" id="ARBA00023242"/>
    </source>
</evidence>
<dbReference type="AlphaFoldDB" id="Q6IDW5"/>
<dbReference type="InterPro" id="IPR011333">
    <property type="entry name" value="SKP1/BTB/POZ_sf"/>
</dbReference>
<feature type="region of interest" description="Disordered" evidence="6">
    <location>
        <begin position="118"/>
        <end position="140"/>
    </location>
</feature>
<keyword evidence="5" id="KW-0539">Nucleus</keyword>
<dbReference type="Pfam" id="PF04500">
    <property type="entry name" value="FLYWCH"/>
    <property type="match status" value="1"/>
</dbReference>
<dbReference type="Pfam" id="PF00651">
    <property type="entry name" value="BTB"/>
    <property type="match status" value="1"/>
</dbReference>
<protein>
    <submittedName>
        <fullName evidence="8">Mod(Mdg4)-v37</fullName>
    </submittedName>
</protein>
<dbReference type="PANTHER" id="PTHR23110:SF92">
    <property type="entry name" value="MODIFIER OF MDG4"/>
    <property type="match status" value="1"/>
</dbReference>
<feature type="region of interest" description="Disordered" evidence="6">
    <location>
        <begin position="192"/>
        <end position="238"/>
    </location>
</feature>
<dbReference type="EMBL" id="BN000407">
    <property type="protein sequence ID" value="CAE54348.1"/>
    <property type="molecule type" value="Genomic_DNA"/>
</dbReference>
<evidence type="ECO:0000259" key="7">
    <source>
        <dbReference type="PROSITE" id="PS50097"/>
    </source>
</evidence>
<name>Q6IDW5_ANOGA</name>
<dbReference type="CDD" id="cd18315">
    <property type="entry name" value="BTB_POZ_BAB-like"/>
    <property type="match status" value="1"/>
</dbReference>
<evidence type="ECO:0000256" key="6">
    <source>
        <dbReference type="SAM" id="MobiDB-lite"/>
    </source>
</evidence>
<keyword evidence="2" id="KW-0479">Metal-binding</keyword>
<gene>
    <name evidence="8" type="primary">mod(mdg4)</name>
</gene>
<evidence type="ECO:0000256" key="1">
    <source>
        <dbReference type="ARBA" id="ARBA00004123"/>
    </source>
</evidence>
<evidence type="ECO:0000313" key="8">
    <source>
        <dbReference type="EMBL" id="CAE54348.1"/>
    </source>
</evidence>
<dbReference type="PROSITE" id="PS50097">
    <property type="entry name" value="BTB"/>
    <property type="match status" value="1"/>
</dbReference>
<evidence type="ECO:0000256" key="2">
    <source>
        <dbReference type="ARBA" id="ARBA00022723"/>
    </source>
</evidence>
<dbReference type="GO" id="GO:0008270">
    <property type="term" value="F:zinc ion binding"/>
    <property type="evidence" value="ECO:0007669"/>
    <property type="project" value="UniProtKB-KW"/>
</dbReference>
<dbReference type="PANTHER" id="PTHR23110">
    <property type="entry name" value="BTB DOMAIN TRANSCRIPTION FACTOR"/>
    <property type="match status" value="1"/>
</dbReference>
<sequence length="487" mass="53757">MADDEQFSLCWNNFNSNLSAGFHESLQRGDLVDVTLAAEGHLVKAHRLILSVCSPYFRKMFTQVPVNQHAFIFLKDVSHSALQDLIQFMYCGEVNVKQDALPAFISTAEALQIKGLTETGDSAPTHQSPAKEEPAAAAAVPVTTATISTATIPASPASQRAKVQRNRIQSYKLESEESGDDKVVHIQATTSHHVSAQSNLSSQKRTMPQRGLQSHASKRTKMSISASSDGLDTSDSTPAQVQTVQTVQIVKQIPAQVIEPEYIELPIESINPKAEPDYTDETAEIETVDAETEQEQKLSEHDQGDADDDGNYVEDDTYGDMAMGKYEESYLTEGEEGAKPGVSGFVDSYTSDGGNATEISTQDKKIPKKVNEVLPKTTTTRGKRVLEQANDPYGYNSRGNLMYQNYSFSKASSNGMANIIYWRCTEYRKQKCRSTLKTMGKQLYIIDAKHNHVPKKYGHIMSATLPIFNVSGRVSCMSFFLSLITDY</sequence>
<keyword evidence="4" id="KW-0862">Zinc</keyword>
<dbReference type="Gene3D" id="3.30.710.10">
    <property type="entry name" value="Potassium Channel Kv1.1, Chain A"/>
    <property type="match status" value="1"/>
</dbReference>
<dbReference type="FunFam" id="3.30.710.10:FF:000036">
    <property type="entry name" value="Mod(Mdg4), isoform H"/>
    <property type="match status" value="1"/>
</dbReference>
<comment type="subcellular location">
    <subcellularLocation>
        <location evidence="1">Nucleus</location>
    </subcellularLocation>
</comment>
<dbReference type="GO" id="GO:0005634">
    <property type="term" value="C:nucleus"/>
    <property type="evidence" value="ECO:0007669"/>
    <property type="project" value="UniProtKB-SubCell"/>
</dbReference>
<feature type="region of interest" description="Disordered" evidence="6">
    <location>
        <begin position="287"/>
        <end position="311"/>
    </location>
</feature>
<dbReference type="InterPro" id="IPR051095">
    <property type="entry name" value="Dros_DevTransReg"/>
</dbReference>
<accession>Q6IDW5</accession>
<feature type="domain" description="BTB" evidence="7">
    <location>
        <begin position="32"/>
        <end position="98"/>
    </location>
</feature>
<keyword evidence="3" id="KW-0863">Zinc-finger</keyword>
<organism evidence="8">
    <name type="scientific">Anopheles gambiae</name>
    <name type="common">African malaria mosquito</name>
    <dbReference type="NCBI Taxonomy" id="7165"/>
    <lineage>
        <taxon>Eukaryota</taxon>
        <taxon>Metazoa</taxon>
        <taxon>Ecdysozoa</taxon>
        <taxon>Arthropoda</taxon>
        <taxon>Hexapoda</taxon>
        <taxon>Insecta</taxon>
        <taxon>Pterygota</taxon>
        <taxon>Neoptera</taxon>
        <taxon>Endopterygota</taxon>
        <taxon>Diptera</taxon>
        <taxon>Nematocera</taxon>
        <taxon>Culicoidea</taxon>
        <taxon>Culicidae</taxon>
        <taxon>Anophelinae</taxon>
        <taxon>Anopheles</taxon>
    </lineage>
</organism>
<dbReference type="SUPFAM" id="SSF54695">
    <property type="entry name" value="POZ domain"/>
    <property type="match status" value="1"/>
</dbReference>
<dbReference type="VEuPathDB" id="VectorBase:AGAP003439"/>
<dbReference type="VEuPathDB" id="VectorBase:AGAMI1_006926"/>
<feature type="compositionally biased region" description="Polar residues" evidence="6">
    <location>
        <begin position="192"/>
        <end position="215"/>
    </location>
</feature>
<feature type="compositionally biased region" description="Polar residues" evidence="6">
    <location>
        <begin position="222"/>
        <end position="238"/>
    </location>
</feature>
<evidence type="ECO:0000256" key="4">
    <source>
        <dbReference type="ARBA" id="ARBA00022833"/>
    </source>
</evidence>
<proteinExistence type="predicted"/>
<evidence type="ECO:0000256" key="3">
    <source>
        <dbReference type="ARBA" id="ARBA00022771"/>
    </source>
</evidence>
<dbReference type="InterPro" id="IPR007588">
    <property type="entry name" value="Znf_FLYWCH"/>
</dbReference>
<feature type="compositionally biased region" description="Basic and acidic residues" evidence="6">
    <location>
        <begin position="294"/>
        <end position="304"/>
    </location>
</feature>